<organism evidence="1 2">
    <name type="scientific">Stachybotrys elegans</name>
    <dbReference type="NCBI Taxonomy" id="80388"/>
    <lineage>
        <taxon>Eukaryota</taxon>
        <taxon>Fungi</taxon>
        <taxon>Dikarya</taxon>
        <taxon>Ascomycota</taxon>
        <taxon>Pezizomycotina</taxon>
        <taxon>Sordariomycetes</taxon>
        <taxon>Hypocreomycetidae</taxon>
        <taxon>Hypocreales</taxon>
        <taxon>Stachybotryaceae</taxon>
        <taxon>Stachybotrys</taxon>
    </lineage>
</organism>
<protein>
    <recommendedName>
        <fullName evidence="3">Peptidase S1 domain-containing protein</fullName>
    </recommendedName>
</protein>
<dbReference type="OrthoDB" id="5424209at2759"/>
<dbReference type="SUPFAM" id="SSF50494">
    <property type="entry name" value="Trypsin-like serine proteases"/>
    <property type="match status" value="1"/>
</dbReference>
<dbReference type="EMBL" id="JAGPNK010000009">
    <property type="protein sequence ID" value="KAH7313811.1"/>
    <property type="molecule type" value="Genomic_DNA"/>
</dbReference>
<evidence type="ECO:0000313" key="1">
    <source>
        <dbReference type="EMBL" id="KAH7313811.1"/>
    </source>
</evidence>
<dbReference type="InterPro" id="IPR009003">
    <property type="entry name" value="Peptidase_S1_PA"/>
</dbReference>
<gene>
    <name evidence="1" type="ORF">B0I35DRAFT_480466</name>
</gene>
<keyword evidence="2" id="KW-1185">Reference proteome</keyword>
<proteinExistence type="predicted"/>
<accession>A0A8K0SMG2</accession>
<reference evidence="1" key="1">
    <citation type="journal article" date="2021" name="Nat. Commun.">
        <title>Genetic determinants of endophytism in the Arabidopsis root mycobiome.</title>
        <authorList>
            <person name="Mesny F."/>
            <person name="Miyauchi S."/>
            <person name="Thiergart T."/>
            <person name="Pickel B."/>
            <person name="Atanasova L."/>
            <person name="Karlsson M."/>
            <person name="Huettel B."/>
            <person name="Barry K.W."/>
            <person name="Haridas S."/>
            <person name="Chen C."/>
            <person name="Bauer D."/>
            <person name="Andreopoulos W."/>
            <person name="Pangilinan J."/>
            <person name="LaButti K."/>
            <person name="Riley R."/>
            <person name="Lipzen A."/>
            <person name="Clum A."/>
            <person name="Drula E."/>
            <person name="Henrissat B."/>
            <person name="Kohler A."/>
            <person name="Grigoriev I.V."/>
            <person name="Martin F.M."/>
            <person name="Hacquard S."/>
        </authorList>
    </citation>
    <scope>NUCLEOTIDE SEQUENCE</scope>
    <source>
        <strain evidence="1">MPI-CAGE-CH-0235</strain>
    </source>
</reference>
<dbReference type="Proteomes" id="UP000813444">
    <property type="component" value="Unassembled WGS sequence"/>
</dbReference>
<name>A0A8K0SMG2_9HYPO</name>
<sequence>MLPWARAATLIIQPPADRSSHRPHALISSSPVNDPAYRLNAAIQTGTSWSNVPKERLLHLTATMAENLSPLEQPSEKESKYYYYGLPSVPRLVARSSREPWTVGENPEGYAKQLYVVEGHDVLRELWNKPQAPGSLRDDMIRCLSQLDWKTMDILRAGYPRLPQQGFPTILFVTVPPGSTTWKDGVGFALRAKSVFEKHGIDDVHCEIKEGHLSSANSETFGPDRHMLERSLFIDDSIFIQSQFMSGIGTNIGRLRKDGGEGTKGLYLHLHRDGEESPTVVSLTCRHVALPTKTPPEAKVSFVQPGNVTLLENLSEVKDGKEQANNLRRIHQSSLDSNRIHESLKPEIVSEIDFCHRAIARYDTLIDKHESLSKNPDLRIIGQLHIAGAAELVKPDATRPHGDRWMRDWALIEMAQGNHNVPLPLLQNQIYGLSGKFASKAWETAYEYDLKLLNAPKPHPMRTASQAKREIPKPPELLQLDGLVEPYEIFGQGSTYTVENQADDKVLMVGKVGGSSGLSFGQCNKLKSVARHTNDSGDFTSTELCIVGKSNRGDRECGVPFFSRKGDSGSAVWTTDGRLLGMITSGVGVGQARFDTTYATPFVWLLEDMRNKYGLDVRLPKKGLVEF</sequence>
<comment type="caution">
    <text evidence="1">The sequence shown here is derived from an EMBL/GenBank/DDBJ whole genome shotgun (WGS) entry which is preliminary data.</text>
</comment>
<evidence type="ECO:0000313" key="2">
    <source>
        <dbReference type="Proteomes" id="UP000813444"/>
    </source>
</evidence>
<dbReference type="AlphaFoldDB" id="A0A8K0SMG2"/>
<evidence type="ECO:0008006" key="3">
    <source>
        <dbReference type="Google" id="ProtNLM"/>
    </source>
</evidence>